<feature type="transmembrane region" description="Helical" evidence="1">
    <location>
        <begin position="191"/>
        <end position="213"/>
    </location>
</feature>
<dbReference type="AlphaFoldDB" id="A0A2T0LCV8"/>
<organism evidence="2 3">
    <name type="scientific">Planifilum fimeticola</name>
    <dbReference type="NCBI Taxonomy" id="201975"/>
    <lineage>
        <taxon>Bacteria</taxon>
        <taxon>Bacillati</taxon>
        <taxon>Bacillota</taxon>
        <taxon>Bacilli</taxon>
        <taxon>Bacillales</taxon>
        <taxon>Thermoactinomycetaceae</taxon>
        <taxon>Planifilum</taxon>
    </lineage>
</organism>
<protein>
    <submittedName>
        <fullName evidence="2">Uncharacterized protein</fullName>
    </submittedName>
</protein>
<dbReference type="Proteomes" id="UP000237797">
    <property type="component" value="Unassembled WGS sequence"/>
</dbReference>
<sequence>MKSYQEAWITYRKNFGTVLFICLSFVLPLQLVLYFVINYFNLLFSLAYLPQFGQLTGFFFLTVGLCIAQIPFIKMAAQYSLNGEVKRSDCFQSLFENIFPVYVMSVLYSLLVVLGSLLFIIPGLLFLVWLATIPYVAVLENQRWWKGFKRAFAIGRKHFFKILGVIFLMWLVELVIQGVIVYCVLQFTSSFLSVSIAMMLGNMLFLPYFTFVFTNYTLDWVEIDEGHFDELGFVGQYKQDY</sequence>
<accession>A0A2T0LCV8</accession>
<dbReference type="EMBL" id="PVNE01000019">
    <property type="protein sequence ID" value="PRX39847.1"/>
    <property type="molecule type" value="Genomic_DNA"/>
</dbReference>
<keyword evidence="3" id="KW-1185">Reference proteome</keyword>
<dbReference type="OrthoDB" id="2452082at2"/>
<feature type="transmembrane region" description="Helical" evidence="1">
    <location>
        <begin position="117"/>
        <end position="138"/>
    </location>
</feature>
<evidence type="ECO:0000256" key="1">
    <source>
        <dbReference type="SAM" id="Phobius"/>
    </source>
</evidence>
<gene>
    <name evidence="2" type="ORF">CLV97_1195</name>
</gene>
<evidence type="ECO:0000313" key="2">
    <source>
        <dbReference type="EMBL" id="PRX39847.1"/>
    </source>
</evidence>
<keyword evidence="1" id="KW-0812">Transmembrane</keyword>
<feature type="transmembrane region" description="Helical" evidence="1">
    <location>
        <begin position="94"/>
        <end position="111"/>
    </location>
</feature>
<evidence type="ECO:0000313" key="3">
    <source>
        <dbReference type="Proteomes" id="UP000237797"/>
    </source>
</evidence>
<feature type="transmembrane region" description="Helical" evidence="1">
    <location>
        <begin position="159"/>
        <end position="185"/>
    </location>
</feature>
<feature type="transmembrane region" description="Helical" evidence="1">
    <location>
        <begin position="52"/>
        <end position="73"/>
    </location>
</feature>
<keyword evidence="1" id="KW-1133">Transmembrane helix</keyword>
<keyword evidence="1" id="KW-0472">Membrane</keyword>
<feature type="transmembrane region" description="Helical" evidence="1">
    <location>
        <begin position="18"/>
        <end position="40"/>
    </location>
</feature>
<proteinExistence type="predicted"/>
<name>A0A2T0LCV8_9BACL</name>
<dbReference type="RefSeq" id="WP_106345722.1">
    <property type="nucleotide sequence ID" value="NZ_PVNE01000019.1"/>
</dbReference>
<comment type="caution">
    <text evidence="2">The sequence shown here is derived from an EMBL/GenBank/DDBJ whole genome shotgun (WGS) entry which is preliminary data.</text>
</comment>
<reference evidence="2 3" key="1">
    <citation type="submission" date="2018-03" db="EMBL/GenBank/DDBJ databases">
        <title>Genomic Encyclopedia of Archaeal and Bacterial Type Strains, Phase II (KMG-II): from individual species to whole genera.</title>
        <authorList>
            <person name="Goeker M."/>
        </authorList>
    </citation>
    <scope>NUCLEOTIDE SEQUENCE [LARGE SCALE GENOMIC DNA]</scope>
    <source>
        <strain evidence="2 3">DSM 44946</strain>
    </source>
</reference>